<dbReference type="PANTHER" id="PTHR10339">
    <property type="entry name" value="ADP-RIBOSYLTRANSFERASE"/>
    <property type="match status" value="1"/>
</dbReference>
<feature type="non-terminal residue" evidence="8">
    <location>
        <position position="130"/>
    </location>
</feature>
<feature type="non-terminal residue" evidence="8">
    <location>
        <position position="1"/>
    </location>
</feature>
<organism evidence="8">
    <name type="scientific">Nothobranchius furzeri</name>
    <name type="common">Turquoise killifish</name>
    <dbReference type="NCBI Taxonomy" id="105023"/>
    <lineage>
        <taxon>Eukaryota</taxon>
        <taxon>Metazoa</taxon>
        <taxon>Chordata</taxon>
        <taxon>Craniata</taxon>
        <taxon>Vertebrata</taxon>
        <taxon>Euteleostomi</taxon>
        <taxon>Actinopterygii</taxon>
        <taxon>Neopterygii</taxon>
        <taxon>Teleostei</taxon>
        <taxon>Neoteleostei</taxon>
        <taxon>Acanthomorphata</taxon>
        <taxon>Ovalentaria</taxon>
        <taxon>Atherinomorphae</taxon>
        <taxon>Cyprinodontiformes</taxon>
        <taxon>Nothobranchiidae</taxon>
        <taxon>Nothobranchius</taxon>
    </lineage>
</organism>
<proteinExistence type="inferred from homology"/>
<keyword evidence="2 7" id="KW-0328">Glycosyltransferase</keyword>
<keyword evidence="4" id="KW-0548">Nucleotidyltransferase</keyword>
<dbReference type="SUPFAM" id="SSF56399">
    <property type="entry name" value="ADP-ribosylation"/>
    <property type="match status" value="1"/>
</dbReference>
<evidence type="ECO:0000256" key="5">
    <source>
        <dbReference type="ARBA" id="ARBA00022857"/>
    </source>
</evidence>
<dbReference type="InterPro" id="IPR000768">
    <property type="entry name" value="ART"/>
</dbReference>
<comment type="similarity">
    <text evidence="1 7">Belongs to the Arg-specific ADP-ribosyltransferase family.</text>
</comment>
<dbReference type="Gene3D" id="3.90.176.10">
    <property type="entry name" value="Toxin ADP-ribosyltransferase, Chain A, domain 1"/>
    <property type="match status" value="1"/>
</dbReference>
<dbReference type="GO" id="GO:0106274">
    <property type="term" value="F:NAD+-protein-arginine ADP-ribosyltransferase activity"/>
    <property type="evidence" value="ECO:0007669"/>
    <property type="project" value="UniProtKB-EC"/>
</dbReference>
<dbReference type="EMBL" id="HADY01020400">
    <property type="protein sequence ID" value="SBP58885.1"/>
    <property type="molecule type" value="Transcribed_RNA"/>
</dbReference>
<gene>
    <name evidence="8" type="primary">Nfu_g_1_006371</name>
</gene>
<evidence type="ECO:0000256" key="3">
    <source>
        <dbReference type="ARBA" id="ARBA00022679"/>
    </source>
</evidence>
<dbReference type="GO" id="GO:0003950">
    <property type="term" value="F:NAD+ poly-ADP-ribosyltransferase activity"/>
    <property type="evidence" value="ECO:0007669"/>
    <property type="project" value="TreeGrafter"/>
</dbReference>
<protein>
    <recommendedName>
        <fullName evidence="7">NAD(P)(+)--arginine ADP-ribosyltransferase</fullName>
        <ecNumber evidence="7">2.4.2.31</ecNumber>
    </recommendedName>
    <alternativeName>
        <fullName evidence="7">Mono(ADP-ribosyl)transferase</fullName>
    </alternativeName>
</protein>
<dbReference type="PANTHER" id="PTHR10339:SF29">
    <property type="entry name" value="NAD(P)(+)--ARGININE ADP-RIBOSYLTRANSFERASE"/>
    <property type="match status" value="1"/>
</dbReference>
<keyword evidence="5 7" id="KW-0521">NADP</keyword>
<evidence type="ECO:0000256" key="2">
    <source>
        <dbReference type="ARBA" id="ARBA00022676"/>
    </source>
</evidence>
<dbReference type="Pfam" id="PF01129">
    <property type="entry name" value="ART"/>
    <property type="match status" value="1"/>
</dbReference>
<name>A0A1A8AXD2_NOTFU</name>
<dbReference type="InterPro" id="IPR050999">
    <property type="entry name" value="ADP-ribosyltransferase_ARG"/>
</dbReference>
<evidence type="ECO:0000313" key="8">
    <source>
        <dbReference type="EMBL" id="SBP58885.1"/>
    </source>
</evidence>
<reference evidence="8" key="1">
    <citation type="submission" date="2016-05" db="EMBL/GenBank/DDBJ databases">
        <authorList>
            <person name="Lavstsen T."/>
            <person name="Jespersen J.S."/>
        </authorList>
    </citation>
    <scope>NUCLEOTIDE SEQUENCE</scope>
    <source>
        <tissue evidence="8">Brain</tissue>
    </source>
</reference>
<dbReference type="PROSITE" id="PS51996">
    <property type="entry name" value="TR_MART"/>
    <property type="match status" value="1"/>
</dbReference>
<evidence type="ECO:0000256" key="1">
    <source>
        <dbReference type="ARBA" id="ARBA00009558"/>
    </source>
</evidence>
<keyword evidence="3 7" id="KW-0808">Transferase</keyword>
<evidence type="ECO:0000256" key="4">
    <source>
        <dbReference type="ARBA" id="ARBA00022695"/>
    </source>
</evidence>
<evidence type="ECO:0000256" key="7">
    <source>
        <dbReference type="RuleBase" id="RU361228"/>
    </source>
</evidence>
<dbReference type="AlphaFoldDB" id="A0A1A8AXD2"/>
<reference evidence="8" key="2">
    <citation type="submission" date="2016-06" db="EMBL/GenBank/DDBJ databases">
        <title>The genome of a short-lived fish provides insights into sex chromosome evolution and the genetic control of aging.</title>
        <authorList>
            <person name="Reichwald K."/>
            <person name="Felder M."/>
            <person name="Petzold A."/>
            <person name="Koch P."/>
            <person name="Groth M."/>
            <person name="Platzer M."/>
        </authorList>
    </citation>
    <scope>NUCLEOTIDE SEQUENCE</scope>
    <source>
        <tissue evidence="8">Brain</tissue>
    </source>
</reference>
<sequence length="130" mass="14879">VTSVQRVDRRNSAEFTGNVGHIIRFGSFASSSFRTNMINYGKKTCFQIKTSLGASLKHFSLNEHKEEVLIPPYETFVIREVQQYPVTVVDLKDCEVLFVLENEGLRSTLNCKLPEEYLNQSISRRNSAIF</sequence>
<dbReference type="PRINTS" id="PR00970">
    <property type="entry name" value="RIBTRNSFRASE"/>
</dbReference>
<dbReference type="GO" id="GO:0016779">
    <property type="term" value="F:nucleotidyltransferase activity"/>
    <property type="evidence" value="ECO:0007669"/>
    <property type="project" value="UniProtKB-KW"/>
</dbReference>
<accession>A0A1A8AXD2</accession>
<keyword evidence="7" id="KW-0520">NAD</keyword>
<comment type="catalytic activity">
    <reaction evidence="6 7">
        <text>L-arginyl-[protein] + NAD(+) = N(omega)-(ADP-D-ribosyl)-L-arginyl-[protein] + nicotinamide + H(+)</text>
        <dbReference type="Rhea" id="RHEA:19149"/>
        <dbReference type="Rhea" id="RHEA-COMP:10532"/>
        <dbReference type="Rhea" id="RHEA-COMP:15087"/>
        <dbReference type="ChEBI" id="CHEBI:15378"/>
        <dbReference type="ChEBI" id="CHEBI:17154"/>
        <dbReference type="ChEBI" id="CHEBI:29965"/>
        <dbReference type="ChEBI" id="CHEBI:57540"/>
        <dbReference type="ChEBI" id="CHEBI:142554"/>
        <dbReference type="EC" id="2.4.2.31"/>
    </reaction>
</comment>
<evidence type="ECO:0000256" key="6">
    <source>
        <dbReference type="ARBA" id="ARBA00047597"/>
    </source>
</evidence>
<dbReference type="EC" id="2.4.2.31" evidence="7"/>